<protein>
    <submittedName>
        <fullName evidence="2">Putative membrane spanning protein</fullName>
    </submittedName>
</protein>
<accession>A0A4Z1STR7</accession>
<feature type="transmembrane region" description="Helical" evidence="1">
    <location>
        <begin position="186"/>
        <end position="208"/>
    </location>
</feature>
<keyword evidence="3" id="KW-1185">Reference proteome</keyword>
<sequence>MRCKKCVGGRRRRKDGKGEWDSTGELLEGVCGPTTLRGRLTQARLRVMLMILEPMAFRVSTVYRVVFILERGLLQLIIGVCTVGMIGVSTGRASSFVLETLVYAGANLLCLCACGICFTALALLVVQVYARTGRKSAPAVYLGRFGLLSMTFLRLTFEVLLLFLVVERIATMATNTTAATTVQRRLPLIVILLVGILSIPYYLLVDWFSLFMGALMFGQSPAGYRLDVSGHLFGGFLLSLLAATTLKEATKAFHETTVGFAKPIGMARAYYASLLLYGIFNFCSSAKLRLNRPTTILLVMVSALWISIGGTRLLVTLFPLDPTLRTTLTTFLYLFNMGVSVLCLFLLIRRHRRRLDETLMMIHAGSFFSEVAMKTKLSPEVLTARVLSLTHETALNGYLTLEDCFELERLCICYAQLLLHPIQSSKAAHPIQRRLTHFFLLLHLLRRLSRLNGRLRKAENDIPAIYAFSDVTMRQTSKILFQVEEALLNGLLSSLEKNNENFSQRLACAKEVQIVSTRTIRTPPLFTSPDTLRSTLQSVFEGFREENGGFKGAHLELGFEFVLYLIEGCFYERIGGCLTRCYDLTRIAIEEEKDDGEDKEDRAGFDLVVSAPINSSDGIDSITFNGAFNGYPLRRCPRLKRSEPFNMVICRDINSHLSRLLVESERCFGLTRRMSSLSRELSVAPMISLTTLENLFQACDGLGVAFATALECAHRLYRKYPESITALHALAWVHHELFALVWPLNQLGAQPMHEALSPSTLTLKGKENDVSTFLDRFVKATHPFRPSHEHGHDDSNVFYLRIPSTGDTVVLPPFLSRCHFVMKTNAESEDALFKDTQGYQRVQTVEPVTFGRDAQYHARELVRLYRDFRRGVVRRKRRFTPLSMLLLLLAGICVLFSIIIALFASKFLEDAQHVIATASKVTRSISGSVEQYLATVDAIRRRQADSSGTSTTFSLLPAEVAVLRRLASDSTVSMLSATLFEGLRSISRRARLLSSQTLLSFGIDKQLLVSLDSELPTTIRARSLLESPFRALSICFEDYLGEDGKTDCLLTVTERITSHLHGNLAIWPWGISFVQTSAFLVSQNALDRLTMLLVLLFSGMSALLFLSTVDYTLFNFKLTSIADLLFNLLALTGAHTEFRLSLAARLVHYYKVGRRLDVDLDDLLVIQQETQASSTKNIDFHPETSEGLGTSERTERAKIAMLRITSDDLKAQRRAVQGKKGHLRLLYMFPYRLRLQHDVQRLQRAQGVRKQWREIVIGFGVITLGICLFLLYLSCPPRGLTLPDTGLASSYAEVLGKSAADGFELVDPTSRLAWLRLNHRLVCSLLLNGFFIDIRASTVDSTRFDTCSMAAENPFLRPYDMSITLDLRDAQQRSVFLYILYLRHDSVSYYDDLLQAFAWVSARYTNVIERLVSTQKPLDNYHDGLLLPVRDKKDEEQSLASISASAFLSPLASLSAYLTEATTSNASYPVAASGLLFNRASACVRLRAGQTSLLLESSNQEQHALQWNGEWDALGSTASLSNSSKASFFLGVCGVLVLALVGIVLQRERKLKGWHLYTRIHIPFVDRGRFVAVSILIACLSILAVVFLVSAIVIFASEALQRRKTDAALDEAYGTVAEVVNINVRLLNYFTHYLLDLSAMRWDPAKSEFSYGCEDVYVALRTPLLLNTRFDIERDLYALLEPQYDTKTLRRRYTELRAAFLSQYVALSRLCRVNSTLDAAAYLDEAFQASNSTGAYGLYYESVVLSSDEGGGDSFTVLSYADLLQLTEQDVHAYLKRLSEANLVLVDRLLALSGELERGVDTLSVKTIVPGLRRRESIETRHRTGRTSVLSCLCVIIVLFLAAVLLGYARNDVFLFKALKAASSSSSLFLTLFITLTALVGFGVLVLLFELSLRTLTPSSLSALNQQLLSGALWALQTRLIPASEAVEARLLFQRLSAMLQTASLAKGLANEIDEPQLYVSLCTVIERLQSSIRTLDQLTTSLGQRFTLDKIDVGAGDNDYFGLGTLLNGSASKLLEPLQFQPERQPLLKRLVPFSVATWFFFLVATLFLVLVETPVIATIGTLIRSVSLQEGGERYRVIYDGLLSAYGDLLRL</sequence>
<dbReference type="OrthoDB" id="10256492at2759"/>
<keyword evidence="1" id="KW-0472">Membrane</keyword>
<feature type="transmembrane region" description="Helical" evidence="1">
    <location>
        <begin position="2032"/>
        <end position="2053"/>
    </location>
</feature>
<feature type="transmembrane region" description="Helical" evidence="1">
    <location>
        <begin position="1526"/>
        <end position="1545"/>
    </location>
</feature>
<reference evidence="2 3" key="1">
    <citation type="submission" date="2019-05" db="EMBL/GenBank/DDBJ databases">
        <title>The compact genome of Giardia muris reveals important steps in the evolution of intestinal protozoan parasites.</title>
        <authorList>
            <person name="Xu F."/>
            <person name="Jimenez-Gonzalez A."/>
            <person name="Einarsson E."/>
            <person name="Astvaldsson A."/>
            <person name="Peirasmaki D."/>
            <person name="Eckmann L."/>
            <person name="Andersson J.O."/>
            <person name="Svard S.G."/>
            <person name="Jerlstrom-Hultqvist J."/>
        </authorList>
    </citation>
    <scope>NUCLEOTIDE SEQUENCE [LARGE SCALE GENOMIC DNA]</scope>
    <source>
        <strain evidence="2 3">Roberts-Thomson</strain>
    </source>
</reference>
<feature type="transmembrane region" description="Helical" evidence="1">
    <location>
        <begin position="1570"/>
        <end position="1596"/>
    </location>
</feature>
<proteinExistence type="predicted"/>
<feature type="transmembrane region" description="Helical" evidence="1">
    <location>
        <begin position="101"/>
        <end position="125"/>
    </location>
</feature>
<feature type="transmembrane region" description="Helical" evidence="1">
    <location>
        <begin position="47"/>
        <end position="66"/>
    </location>
</feature>
<feature type="transmembrane region" description="Helical" evidence="1">
    <location>
        <begin position="884"/>
        <end position="904"/>
    </location>
</feature>
<evidence type="ECO:0000313" key="3">
    <source>
        <dbReference type="Proteomes" id="UP000315496"/>
    </source>
</evidence>
<dbReference type="Proteomes" id="UP000315496">
    <property type="component" value="Chromosome 1"/>
</dbReference>
<feature type="transmembrane region" description="Helical" evidence="1">
    <location>
        <begin position="296"/>
        <end position="318"/>
    </location>
</feature>
<name>A0A4Z1STR7_GIAMU</name>
<feature type="transmembrane region" description="Helical" evidence="1">
    <location>
        <begin position="1089"/>
        <end position="1107"/>
    </location>
</feature>
<dbReference type="VEuPathDB" id="GiardiaDB:GMRT_11007"/>
<feature type="transmembrane region" description="Helical" evidence="1">
    <location>
        <begin position="330"/>
        <end position="348"/>
    </location>
</feature>
<feature type="transmembrane region" description="Helical" evidence="1">
    <location>
        <begin position="72"/>
        <end position="89"/>
    </location>
</feature>
<keyword evidence="1" id="KW-1133">Transmembrane helix</keyword>
<dbReference type="EMBL" id="VDLU01000001">
    <property type="protein sequence ID" value="TNJ29306.1"/>
    <property type="molecule type" value="Genomic_DNA"/>
</dbReference>
<keyword evidence="1" id="KW-0812">Transmembrane</keyword>
<feature type="transmembrane region" description="Helical" evidence="1">
    <location>
        <begin position="1868"/>
        <end position="1889"/>
    </location>
</feature>
<evidence type="ECO:0000313" key="2">
    <source>
        <dbReference type="EMBL" id="TNJ29306.1"/>
    </source>
</evidence>
<feature type="transmembrane region" description="Helical" evidence="1">
    <location>
        <begin position="1064"/>
        <end position="1082"/>
    </location>
</feature>
<feature type="transmembrane region" description="Helical" evidence="1">
    <location>
        <begin position="1255"/>
        <end position="1273"/>
    </location>
</feature>
<organism evidence="2 3">
    <name type="scientific">Giardia muris</name>
    <dbReference type="NCBI Taxonomy" id="5742"/>
    <lineage>
        <taxon>Eukaryota</taxon>
        <taxon>Metamonada</taxon>
        <taxon>Diplomonadida</taxon>
        <taxon>Hexamitidae</taxon>
        <taxon>Giardiinae</taxon>
        <taxon>Giardia</taxon>
    </lineage>
</organism>
<feature type="transmembrane region" description="Helical" evidence="1">
    <location>
        <begin position="1829"/>
        <end position="1848"/>
    </location>
</feature>
<evidence type="ECO:0000256" key="1">
    <source>
        <dbReference type="SAM" id="Phobius"/>
    </source>
</evidence>
<feature type="transmembrane region" description="Helical" evidence="1">
    <location>
        <begin position="145"/>
        <end position="166"/>
    </location>
</feature>
<comment type="caution">
    <text evidence="2">The sequence shown here is derived from an EMBL/GenBank/DDBJ whole genome shotgun (WGS) entry which is preliminary data.</text>
</comment>
<gene>
    <name evidence="2" type="ORF">GMRT_11007</name>
</gene>